<reference evidence="2 4" key="1">
    <citation type="journal article" date="2017" name="Nature">
        <title>The sunflower genome provides insights into oil metabolism, flowering and Asterid evolution.</title>
        <authorList>
            <person name="Badouin H."/>
            <person name="Gouzy J."/>
            <person name="Grassa C.J."/>
            <person name="Murat F."/>
            <person name="Staton S.E."/>
            <person name="Cottret L."/>
            <person name="Lelandais-Briere C."/>
            <person name="Owens G.L."/>
            <person name="Carrere S."/>
            <person name="Mayjonade B."/>
            <person name="Legrand L."/>
            <person name="Gill N."/>
            <person name="Kane N.C."/>
            <person name="Bowers J.E."/>
            <person name="Hubner S."/>
            <person name="Bellec A."/>
            <person name="Berard A."/>
            <person name="Berges H."/>
            <person name="Blanchet N."/>
            <person name="Boniface M.C."/>
            <person name="Brunel D."/>
            <person name="Catrice O."/>
            <person name="Chaidir N."/>
            <person name="Claudel C."/>
            <person name="Donnadieu C."/>
            <person name="Faraut T."/>
            <person name="Fievet G."/>
            <person name="Helmstetter N."/>
            <person name="King M."/>
            <person name="Knapp S.J."/>
            <person name="Lai Z."/>
            <person name="Le Paslier M.C."/>
            <person name="Lippi Y."/>
            <person name="Lorenzon L."/>
            <person name="Mandel J.R."/>
            <person name="Marage G."/>
            <person name="Marchand G."/>
            <person name="Marquand E."/>
            <person name="Bret-Mestries E."/>
            <person name="Morien E."/>
            <person name="Nambeesan S."/>
            <person name="Nguyen T."/>
            <person name="Pegot-Espagnet P."/>
            <person name="Pouilly N."/>
            <person name="Raftis F."/>
            <person name="Sallet E."/>
            <person name="Schiex T."/>
            <person name="Thomas J."/>
            <person name="Vandecasteele C."/>
            <person name="Vares D."/>
            <person name="Vear F."/>
            <person name="Vautrin S."/>
            <person name="Crespi M."/>
            <person name="Mangin B."/>
            <person name="Burke J.M."/>
            <person name="Salse J."/>
            <person name="Munos S."/>
            <person name="Vincourt P."/>
            <person name="Rieseberg L.H."/>
            <person name="Langlade N.B."/>
        </authorList>
    </citation>
    <scope>NUCLEOTIDE SEQUENCE [LARGE SCALE GENOMIC DNA]</scope>
    <source>
        <strain evidence="4">cv. SF193</strain>
        <tissue evidence="2">Leaves</tissue>
    </source>
</reference>
<dbReference type="Proteomes" id="UP000215914">
    <property type="component" value="Chromosome 11"/>
</dbReference>
<feature type="signal peptide" evidence="1">
    <location>
        <begin position="1"/>
        <end position="23"/>
    </location>
</feature>
<dbReference type="AlphaFoldDB" id="A0A251T789"/>
<reference evidence="3" key="2">
    <citation type="submission" date="2017-02" db="EMBL/GenBank/DDBJ databases">
        <title>Sunflower complete genome.</title>
        <authorList>
            <person name="Langlade N."/>
            <person name="Munos S."/>
        </authorList>
    </citation>
    <scope>NUCLEOTIDE SEQUENCE [LARGE SCALE GENOMIC DNA]</scope>
    <source>
        <tissue evidence="3">Leaves</tissue>
    </source>
</reference>
<keyword evidence="4" id="KW-1185">Reference proteome</keyword>
<organism evidence="3 4">
    <name type="scientific">Helianthus annuus</name>
    <name type="common">Common sunflower</name>
    <dbReference type="NCBI Taxonomy" id="4232"/>
    <lineage>
        <taxon>Eukaryota</taxon>
        <taxon>Viridiplantae</taxon>
        <taxon>Streptophyta</taxon>
        <taxon>Embryophyta</taxon>
        <taxon>Tracheophyta</taxon>
        <taxon>Spermatophyta</taxon>
        <taxon>Magnoliopsida</taxon>
        <taxon>eudicotyledons</taxon>
        <taxon>Gunneridae</taxon>
        <taxon>Pentapetalae</taxon>
        <taxon>asterids</taxon>
        <taxon>campanulids</taxon>
        <taxon>Asterales</taxon>
        <taxon>Asteraceae</taxon>
        <taxon>Asteroideae</taxon>
        <taxon>Heliantheae alliance</taxon>
        <taxon>Heliantheae</taxon>
        <taxon>Helianthus</taxon>
    </lineage>
</organism>
<proteinExistence type="predicted"/>
<reference evidence="2" key="3">
    <citation type="submission" date="2020-06" db="EMBL/GenBank/DDBJ databases">
        <title>Helianthus annuus Genome sequencing and assembly Release 2.</title>
        <authorList>
            <person name="Gouzy J."/>
            <person name="Langlade N."/>
            <person name="Munos S."/>
        </authorList>
    </citation>
    <scope>NUCLEOTIDE SEQUENCE</scope>
    <source>
        <tissue evidence="2">Leaves</tissue>
    </source>
</reference>
<evidence type="ECO:0000313" key="4">
    <source>
        <dbReference type="Proteomes" id="UP000215914"/>
    </source>
</evidence>
<dbReference type="InParanoid" id="A0A251T789"/>
<keyword evidence="1" id="KW-0732">Signal</keyword>
<name>A0A251T789_HELAN</name>
<accession>A0A251T789</accession>
<evidence type="ECO:0000313" key="2">
    <source>
        <dbReference type="EMBL" id="KAF5780097.1"/>
    </source>
</evidence>
<protein>
    <submittedName>
        <fullName evidence="3">Uncharacterized protein</fullName>
    </submittedName>
</protein>
<evidence type="ECO:0000256" key="1">
    <source>
        <dbReference type="SAM" id="SignalP"/>
    </source>
</evidence>
<dbReference type="EMBL" id="MNCJ02000326">
    <property type="protein sequence ID" value="KAF5780097.1"/>
    <property type="molecule type" value="Genomic_DNA"/>
</dbReference>
<sequence>MKCTGVMFFLAVLFTFVLISSQGRNIQTSKRPQVVNDQPPVLTEGRHLTTTDTKRPSLAVKKGGYGCWKCWNKHRNRRL</sequence>
<evidence type="ECO:0000313" key="3">
    <source>
        <dbReference type="EMBL" id="OTG06663.1"/>
    </source>
</evidence>
<dbReference type="Gramene" id="mRNA:HanXRQr2_Chr11g0468151">
    <property type="protein sequence ID" value="mRNA:HanXRQr2_Chr11g0468151"/>
    <property type="gene ID" value="HanXRQr2_Chr11g0468151"/>
</dbReference>
<dbReference type="EMBL" id="CM007900">
    <property type="protein sequence ID" value="OTG06663.1"/>
    <property type="molecule type" value="Genomic_DNA"/>
</dbReference>
<gene>
    <name evidence="3" type="ORF">HannXRQ_Chr11g0321751</name>
    <name evidence="2" type="ORF">HanXRQr2_Chr11g0468151</name>
</gene>
<feature type="chain" id="PRO_5012400163" evidence="1">
    <location>
        <begin position="24"/>
        <end position="79"/>
    </location>
</feature>